<protein>
    <submittedName>
        <fullName evidence="1">Uncharacterized protein</fullName>
    </submittedName>
</protein>
<organism evidence="1 2">
    <name type="scientific">Clostridium gallinarum</name>
    <dbReference type="NCBI Taxonomy" id="2762246"/>
    <lineage>
        <taxon>Bacteria</taxon>
        <taxon>Bacillati</taxon>
        <taxon>Bacillota</taxon>
        <taxon>Clostridia</taxon>
        <taxon>Eubacteriales</taxon>
        <taxon>Clostridiaceae</taxon>
        <taxon>Clostridium</taxon>
    </lineage>
</organism>
<dbReference type="RefSeq" id="WP_191748669.1">
    <property type="nucleotide sequence ID" value="NZ_JACSQZ010000008.1"/>
</dbReference>
<accession>A0ABR8Q1E9</accession>
<dbReference type="EMBL" id="JACSQZ010000008">
    <property type="protein sequence ID" value="MBD7914235.1"/>
    <property type="molecule type" value="Genomic_DNA"/>
</dbReference>
<proteinExistence type="predicted"/>
<gene>
    <name evidence="1" type="ORF">H9660_03660</name>
</gene>
<sequence>MINIEPDIKICRNILEEYKKMTSTENPEVAFKLSQLALGMYDRLNEIRLYVSKADKKDLGKYTKSDLKEYLRSKMKAMEYVHIESKHIFLTVKEDKKLIRY</sequence>
<comment type="caution">
    <text evidence="1">The sequence shown here is derived from an EMBL/GenBank/DDBJ whole genome shotgun (WGS) entry which is preliminary data.</text>
</comment>
<keyword evidence="2" id="KW-1185">Reference proteome</keyword>
<reference evidence="1 2" key="1">
    <citation type="submission" date="2020-08" db="EMBL/GenBank/DDBJ databases">
        <title>A Genomic Blueprint of the Chicken Gut Microbiome.</title>
        <authorList>
            <person name="Gilroy R."/>
            <person name="Ravi A."/>
            <person name="Getino M."/>
            <person name="Pursley I."/>
            <person name="Horton D.L."/>
            <person name="Alikhan N.-F."/>
            <person name="Baker D."/>
            <person name="Gharbi K."/>
            <person name="Hall N."/>
            <person name="Watson M."/>
            <person name="Adriaenssens E.M."/>
            <person name="Foster-Nyarko E."/>
            <person name="Jarju S."/>
            <person name="Secka A."/>
            <person name="Antonio M."/>
            <person name="Oren A."/>
            <person name="Chaudhuri R."/>
            <person name="La Ragione R.M."/>
            <person name="Hildebrand F."/>
            <person name="Pallen M.J."/>
        </authorList>
    </citation>
    <scope>NUCLEOTIDE SEQUENCE [LARGE SCALE GENOMIC DNA]</scope>
    <source>
        <strain evidence="1 2">Sa3CUN1</strain>
    </source>
</reference>
<dbReference type="Proteomes" id="UP000640335">
    <property type="component" value="Unassembled WGS sequence"/>
</dbReference>
<evidence type="ECO:0000313" key="2">
    <source>
        <dbReference type="Proteomes" id="UP000640335"/>
    </source>
</evidence>
<name>A0ABR8Q1E9_9CLOT</name>
<evidence type="ECO:0000313" key="1">
    <source>
        <dbReference type="EMBL" id="MBD7914235.1"/>
    </source>
</evidence>